<reference evidence="1" key="1">
    <citation type="submission" date="2021-05" db="EMBL/GenBank/DDBJ databases">
        <authorList>
            <person name="Pietrasiak N."/>
            <person name="Ward R."/>
            <person name="Stajich J.E."/>
            <person name="Kurbessoian T."/>
        </authorList>
    </citation>
    <scope>NUCLEOTIDE SEQUENCE</scope>
    <source>
        <strain evidence="1">CPER-KK1</strain>
    </source>
</reference>
<protein>
    <submittedName>
        <fullName evidence="1">Uncharacterized protein</fullName>
    </submittedName>
</protein>
<gene>
    <name evidence="1" type="ORF">KME25_28605</name>
</gene>
<evidence type="ECO:0000313" key="2">
    <source>
        <dbReference type="Proteomes" id="UP000753908"/>
    </source>
</evidence>
<dbReference type="Proteomes" id="UP000753908">
    <property type="component" value="Unassembled WGS sequence"/>
</dbReference>
<dbReference type="AlphaFoldDB" id="A0A951UCW9"/>
<accession>A0A951UCW9</accession>
<organism evidence="1 2">
    <name type="scientific">Symplocastrum torsivum CPER-KK1</name>
    <dbReference type="NCBI Taxonomy" id="450513"/>
    <lineage>
        <taxon>Bacteria</taxon>
        <taxon>Bacillati</taxon>
        <taxon>Cyanobacteriota</taxon>
        <taxon>Cyanophyceae</taxon>
        <taxon>Oscillatoriophycideae</taxon>
        <taxon>Oscillatoriales</taxon>
        <taxon>Microcoleaceae</taxon>
        <taxon>Symplocastrum</taxon>
    </lineage>
</organism>
<reference evidence="1" key="2">
    <citation type="journal article" date="2022" name="Microbiol. Resour. Announc.">
        <title>Metagenome Sequencing to Explore Phylogenomics of Terrestrial Cyanobacteria.</title>
        <authorList>
            <person name="Ward R.D."/>
            <person name="Stajich J.E."/>
            <person name="Johansen J.R."/>
            <person name="Huntemann M."/>
            <person name="Clum A."/>
            <person name="Foster B."/>
            <person name="Foster B."/>
            <person name="Roux S."/>
            <person name="Palaniappan K."/>
            <person name="Varghese N."/>
            <person name="Mukherjee S."/>
            <person name="Reddy T.B.K."/>
            <person name="Daum C."/>
            <person name="Copeland A."/>
            <person name="Chen I.A."/>
            <person name="Ivanova N.N."/>
            <person name="Kyrpides N.C."/>
            <person name="Shapiro N."/>
            <person name="Eloe-Fadrosh E.A."/>
            <person name="Pietrasiak N."/>
        </authorList>
    </citation>
    <scope>NUCLEOTIDE SEQUENCE</scope>
    <source>
        <strain evidence="1">CPER-KK1</strain>
    </source>
</reference>
<dbReference type="EMBL" id="JAHHIF010000060">
    <property type="protein sequence ID" value="MBW4548367.1"/>
    <property type="molecule type" value="Genomic_DNA"/>
</dbReference>
<proteinExistence type="predicted"/>
<comment type="caution">
    <text evidence="1">The sequence shown here is derived from an EMBL/GenBank/DDBJ whole genome shotgun (WGS) entry which is preliminary data.</text>
</comment>
<evidence type="ECO:0000313" key="1">
    <source>
        <dbReference type="EMBL" id="MBW4548367.1"/>
    </source>
</evidence>
<name>A0A951UCW9_9CYAN</name>
<sequence>MVSQTTGLLRLVEVTEVPEEDIRCILNEFQWHQSINVYGISPSRYEYINTCDLSELEVVLKCIQADWWESFAIEPIDKPGQMIKVTEVKSFRDKLQQSHLTQLDKTQVNYPQSVAVQNI</sequence>